<dbReference type="STRING" id="286727.SAMN02982917_0001"/>
<reference evidence="1 2" key="1">
    <citation type="submission" date="2017-04" db="EMBL/GenBank/DDBJ databases">
        <authorList>
            <person name="Afonso C.L."/>
            <person name="Miller P.J."/>
            <person name="Scott M.A."/>
            <person name="Spackman E."/>
            <person name="Goraichik I."/>
            <person name="Dimitrov K.M."/>
            <person name="Suarez D.L."/>
            <person name="Swayne D.E."/>
        </authorList>
    </citation>
    <scope>NUCLEOTIDE SEQUENCE [LARGE SCALE GENOMIC DNA]</scope>
    <source>
        <strain evidence="1 2">A2P</strain>
    </source>
</reference>
<dbReference type="RefSeq" id="WP_085091837.1">
    <property type="nucleotide sequence ID" value="NZ_FXAK01000010.1"/>
</dbReference>
<proteinExistence type="predicted"/>
<protein>
    <submittedName>
        <fullName evidence="1">Uncharacterized protein</fullName>
    </submittedName>
</protein>
<dbReference type="Proteomes" id="UP000192936">
    <property type="component" value="Unassembled WGS sequence"/>
</dbReference>
<name>A0A1X7HPU8_9PROT</name>
<dbReference type="AlphaFoldDB" id="A0A1X7HPU8"/>
<organism evidence="1 2">
    <name type="scientific">Azospirillum oryzae</name>
    <dbReference type="NCBI Taxonomy" id="286727"/>
    <lineage>
        <taxon>Bacteria</taxon>
        <taxon>Pseudomonadati</taxon>
        <taxon>Pseudomonadota</taxon>
        <taxon>Alphaproteobacteria</taxon>
        <taxon>Rhodospirillales</taxon>
        <taxon>Azospirillaceae</taxon>
        <taxon>Azospirillum</taxon>
    </lineage>
</organism>
<dbReference type="OrthoDB" id="7306955at2"/>
<evidence type="ECO:0000313" key="2">
    <source>
        <dbReference type="Proteomes" id="UP000192936"/>
    </source>
</evidence>
<evidence type="ECO:0000313" key="1">
    <source>
        <dbReference type="EMBL" id="SMF90800.1"/>
    </source>
</evidence>
<sequence>MVRYWRAYRPHPGRIGGMAAGIIPATGHLPESGGYGDQAAIMLDAFEIMSGAEAELLAMER</sequence>
<gene>
    <name evidence="1" type="ORF">SAMN02982917_0001</name>
</gene>
<dbReference type="EMBL" id="FXAK01000010">
    <property type="protein sequence ID" value="SMF90800.1"/>
    <property type="molecule type" value="Genomic_DNA"/>
</dbReference>
<accession>A0A1X7HPU8</accession>